<dbReference type="InterPro" id="IPR014719">
    <property type="entry name" value="Ribosomal_bL12_C/ClpS-like"/>
</dbReference>
<dbReference type="Gene3D" id="3.30.1390.10">
    <property type="match status" value="1"/>
</dbReference>
<dbReference type="GO" id="GO:0006412">
    <property type="term" value="P:translation"/>
    <property type="evidence" value="ECO:0007669"/>
    <property type="project" value="InterPro"/>
</dbReference>
<dbReference type="Pfam" id="PF13240">
    <property type="entry name" value="Zn_Ribbon_1"/>
    <property type="match status" value="1"/>
</dbReference>
<evidence type="ECO:0000259" key="1">
    <source>
        <dbReference type="Pfam" id="PF00542"/>
    </source>
</evidence>
<proteinExistence type="predicted"/>
<dbReference type="SUPFAM" id="SSF54736">
    <property type="entry name" value="ClpS-like"/>
    <property type="match status" value="1"/>
</dbReference>
<keyword evidence="3" id="KW-0687">Ribonucleoprotein</keyword>
<accession>A0AA43U9W5</accession>
<dbReference type="EMBL" id="JAUMVS010000023">
    <property type="protein sequence ID" value="MDO4841511.1"/>
    <property type="molecule type" value="Genomic_DNA"/>
</dbReference>
<evidence type="ECO:0000259" key="2">
    <source>
        <dbReference type="Pfam" id="PF13240"/>
    </source>
</evidence>
<evidence type="ECO:0000313" key="4">
    <source>
        <dbReference type="Proteomes" id="UP001168575"/>
    </source>
</evidence>
<dbReference type="InterPro" id="IPR026870">
    <property type="entry name" value="Zinc_ribbon_dom"/>
</dbReference>
<sequence>MALITCPECGKQISDKAPACIHCGYPLQEQQTVAPTVVATSKKVAIPSFVGASPQKIPAIKVVREITGMGLAEAKEFVEQAAPYVIVKDGLSDNQANVIVQKFKAEGVDAHIFASDAPVTFVSHTKDKDIISCPQCGSTQYHAGARGFSLITGFVGSGKTVLTCLKCGNRWKPGK</sequence>
<comment type="caution">
    <text evidence="3">The sequence shown here is derived from an EMBL/GenBank/DDBJ whole genome shotgun (WGS) entry which is preliminary data.</text>
</comment>
<dbReference type="Proteomes" id="UP001168575">
    <property type="component" value="Unassembled WGS sequence"/>
</dbReference>
<gene>
    <name evidence="3" type="ORF">Q3982_02400</name>
</gene>
<dbReference type="InterPro" id="IPR013823">
    <property type="entry name" value="Ribosomal_bL12_C"/>
</dbReference>
<feature type="domain" description="Large ribosomal subunit protein bL12 C-terminal" evidence="1">
    <location>
        <begin position="52"/>
        <end position="108"/>
    </location>
</feature>
<protein>
    <submittedName>
        <fullName evidence="3">Ribosomal protein L7/L12</fullName>
    </submittedName>
</protein>
<dbReference type="AlphaFoldDB" id="A0AA43U9W5"/>
<dbReference type="GO" id="GO:0005840">
    <property type="term" value="C:ribosome"/>
    <property type="evidence" value="ECO:0007669"/>
    <property type="project" value="UniProtKB-KW"/>
</dbReference>
<reference evidence="3" key="1">
    <citation type="submission" date="2023-07" db="EMBL/GenBank/DDBJ databases">
        <title>Between Cages and Wild: Unraveling the Impact of Captivity on Animal Microbiomes and Antimicrobial Resistance.</title>
        <authorList>
            <person name="Schmartz G.P."/>
            <person name="Rehner J."/>
            <person name="Schuff M.J."/>
            <person name="Becker S.L."/>
            <person name="Kravczyk M."/>
            <person name="Gurevich A."/>
            <person name="Francke R."/>
            <person name="Mueller R."/>
            <person name="Keller V."/>
            <person name="Keller A."/>
        </authorList>
    </citation>
    <scope>NUCLEOTIDE SEQUENCE</scope>
    <source>
        <strain evidence="3">S12M_St_49</strain>
    </source>
</reference>
<feature type="domain" description="Zinc-ribbon" evidence="2">
    <location>
        <begin position="6"/>
        <end position="27"/>
    </location>
</feature>
<evidence type="ECO:0000313" key="3">
    <source>
        <dbReference type="EMBL" id="MDO4841511.1"/>
    </source>
</evidence>
<name>A0AA43U9W5_9ACTN</name>
<keyword evidence="4" id="KW-1185">Reference proteome</keyword>
<organism evidence="3 4">
    <name type="scientific">Phoenicibacter congonensis</name>
    <dbReference type="NCBI Taxonomy" id="1944646"/>
    <lineage>
        <taxon>Bacteria</taxon>
        <taxon>Bacillati</taxon>
        <taxon>Actinomycetota</taxon>
        <taxon>Coriobacteriia</taxon>
        <taxon>Eggerthellales</taxon>
        <taxon>Eggerthellaceae</taxon>
        <taxon>Phoenicibacter</taxon>
    </lineage>
</organism>
<dbReference type="GO" id="GO:0003735">
    <property type="term" value="F:structural constituent of ribosome"/>
    <property type="evidence" value="ECO:0007669"/>
    <property type="project" value="InterPro"/>
</dbReference>
<keyword evidence="3" id="KW-0689">Ribosomal protein</keyword>
<dbReference type="Pfam" id="PF00542">
    <property type="entry name" value="Ribosomal_L12"/>
    <property type="match status" value="1"/>
</dbReference>